<keyword evidence="1" id="KW-0812">Transmembrane</keyword>
<sequence length="368" mass="39830">MEATVMRSAPTLTSTSAPSGSRIVSLDQFRGYTVVGMLFVNFLGNFDALPAVFKHHNSYCSYADTIMPQFFFAVGFAYRLTFLRRLETSGIGGAVAAVLRRSLGLILLGFVIYHVDGETRSWGQTQALGLRGFVATAFQRNLFQTLVHIGLTSIWVLPVIASGAAARVGFLVLSSVLHLVLSSWFYFDWVWNRPGIDGGPLGFLTWTIPLLIGSLAYDALAKGREGKVAQFVGWGALIMAIGYAISCLDGALAAPPFVAPSRSVTLWTMSQRAGSISYLTFAAGFSLAVYALFVAACDLGGLQARVFSVFGRNALAAYILHSLVAGAIKPFMPHDAPAWYVAAGFGIYFGINYLFINYLDRSGLHLRL</sequence>
<feature type="transmembrane region" description="Helical" evidence="1">
    <location>
        <begin position="278"/>
        <end position="302"/>
    </location>
</feature>
<dbReference type="KEGG" id="saci:Sinac_3363"/>
<evidence type="ECO:0000313" key="2">
    <source>
        <dbReference type="EMBL" id="AGA27627.1"/>
    </source>
</evidence>
<organism evidence="2 3">
    <name type="scientific">Singulisphaera acidiphila (strain ATCC BAA-1392 / DSM 18658 / VKM B-2454 / MOB10)</name>
    <dbReference type="NCBI Taxonomy" id="886293"/>
    <lineage>
        <taxon>Bacteria</taxon>
        <taxon>Pseudomonadati</taxon>
        <taxon>Planctomycetota</taxon>
        <taxon>Planctomycetia</taxon>
        <taxon>Isosphaerales</taxon>
        <taxon>Isosphaeraceae</taxon>
        <taxon>Singulisphaera</taxon>
    </lineage>
</organism>
<proteinExistence type="predicted"/>
<dbReference type="STRING" id="886293.Sinac_3363"/>
<feature type="transmembrane region" description="Helical" evidence="1">
    <location>
        <begin position="314"/>
        <end position="332"/>
    </location>
</feature>
<feature type="transmembrane region" description="Helical" evidence="1">
    <location>
        <begin position="338"/>
        <end position="359"/>
    </location>
</feature>
<evidence type="ECO:0000256" key="1">
    <source>
        <dbReference type="SAM" id="Phobius"/>
    </source>
</evidence>
<feature type="transmembrane region" description="Helical" evidence="1">
    <location>
        <begin position="142"/>
        <end position="161"/>
    </location>
</feature>
<evidence type="ECO:0008006" key="4">
    <source>
        <dbReference type="Google" id="ProtNLM"/>
    </source>
</evidence>
<keyword evidence="3" id="KW-1185">Reference proteome</keyword>
<dbReference type="EMBL" id="CP003364">
    <property type="protein sequence ID" value="AGA27627.1"/>
    <property type="molecule type" value="Genomic_DNA"/>
</dbReference>
<name>L0DEE8_SINAD</name>
<reference evidence="2 3" key="1">
    <citation type="submission" date="2012-02" db="EMBL/GenBank/DDBJ databases">
        <title>Complete sequence of chromosome of Singulisphaera acidiphila DSM 18658.</title>
        <authorList>
            <consortium name="US DOE Joint Genome Institute (JGI-PGF)"/>
            <person name="Lucas S."/>
            <person name="Copeland A."/>
            <person name="Lapidus A."/>
            <person name="Glavina del Rio T."/>
            <person name="Dalin E."/>
            <person name="Tice H."/>
            <person name="Bruce D."/>
            <person name="Goodwin L."/>
            <person name="Pitluck S."/>
            <person name="Peters L."/>
            <person name="Ovchinnikova G."/>
            <person name="Chertkov O."/>
            <person name="Kyrpides N."/>
            <person name="Mavromatis K."/>
            <person name="Ivanova N."/>
            <person name="Brettin T."/>
            <person name="Detter J.C."/>
            <person name="Han C."/>
            <person name="Larimer F."/>
            <person name="Land M."/>
            <person name="Hauser L."/>
            <person name="Markowitz V."/>
            <person name="Cheng J.-F."/>
            <person name="Hugenholtz P."/>
            <person name="Woyke T."/>
            <person name="Wu D."/>
            <person name="Tindall B."/>
            <person name="Pomrenke H."/>
            <person name="Brambilla E."/>
            <person name="Klenk H.-P."/>
            <person name="Eisen J.A."/>
        </authorList>
    </citation>
    <scope>NUCLEOTIDE SEQUENCE [LARGE SCALE GENOMIC DNA]</scope>
    <source>
        <strain evidence="3">ATCC BAA-1392 / DSM 18658 / VKM B-2454 / MOB10</strain>
    </source>
</reference>
<dbReference type="PANTHER" id="PTHR31061">
    <property type="entry name" value="LD22376P"/>
    <property type="match status" value="1"/>
</dbReference>
<feature type="transmembrane region" description="Helical" evidence="1">
    <location>
        <begin position="94"/>
        <end position="115"/>
    </location>
</feature>
<evidence type="ECO:0000313" key="3">
    <source>
        <dbReference type="Proteomes" id="UP000010798"/>
    </source>
</evidence>
<feature type="transmembrane region" description="Helical" evidence="1">
    <location>
        <begin position="199"/>
        <end position="220"/>
    </location>
</feature>
<protein>
    <recommendedName>
        <fullName evidence="4">Heparan-alpha-glucosaminide N-acetyltransferase catalytic domain-containing protein</fullName>
    </recommendedName>
</protein>
<feature type="transmembrane region" description="Helical" evidence="1">
    <location>
        <begin position="29"/>
        <end position="46"/>
    </location>
</feature>
<accession>L0DEE8</accession>
<dbReference type="PANTHER" id="PTHR31061:SF24">
    <property type="entry name" value="LD22376P"/>
    <property type="match status" value="1"/>
</dbReference>
<feature type="transmembrane region" description="Helical" evidence="1">
    <location>
        <begin position="66"/>
        <end position="82"/>
    </location>
</feature>
<keyword evidence="1" id="KW-0472">Membrane</keyword>
<keyword evidence="1" id="KW-1133">Transmembrane helix</keyword>
<dbReference type="HOGENOM" id="CLU_690338_0_0_0"/>
<dbReference type="eggNOG" id="COG4299">
    <property type="taxonomic scope" value="Bacteria"/>
</dbReference>
<gene>
    <name evidence="2" type="ordered locus">Sinac_3363</name>
</gene>
<feature type="transmembrane region" description="Helical" evidence="1">
    <location>
        <begin position="232"/>
        <end position="258"/>
    </location>
</feature>
<dbReference type="AlphaFoldDB" id="L0DEE8"/>
<feature type="transmembrane region" description="Helical" evidence="1">
    <location>
        <begin position="168"/>
        <end position="187"/>
    </location>
</feature>
<dbReference type="Proteomes" id="UP000010798">
    <property type="component" value="Chromosome"/>
</dbReference>